<sequence length="97" mass="11239">MIDLTESQRQQVLDIFKKYLPDTPVWVFGSRIKGTAKAYSDLDLALITKQPLTIRQQTELELAFTDSDLPFTVDLIDWASCNESFKQIILQRYEVLI</sequence>
<organism evidence="5 8">
    <name type="scientific">Mannheimia haemolytica</name>
    <name type="common">Pasteurella haemolytica</name>
    <dbReference type="NCBI Taxonomy" id="75985"/>
    <lineage>
        <taxon>Bacteria</taxon>
        <taxon>Pseudomonadati</taxon>
        <taxon>Pseudomonadota</taxon>
        <taxon>Gammaproteobacteria</taxon>
        <taxon>Pasteurellales</taxon>
        <taxon>Pasteurellaceae</taxon>
        <taxon>Mannheimia</taxon>
    </lineage>
</organism>
<evidence type="ECO:0000313" key="7">
    <source>
        <dbReference type="Proteomes" id="UP000254802"/>
    </source>
</evidence>
<dbReference type="GO" id="GO:0016740">
    <property type="term" value="F:transferase activity"/>
    <property type="evidence" value="ECO:0007669"/>
    <property type="project" value="UniProtKB-KW"/>
</dbReference>
<dbReference type="Gene3D" id="3.30.460.10">
    <property type="entry name" value="Beta Polymerase, domain 2"/>
    <property type="match status" value="1"/>
</dbReference>
<keyword evidence="5" id="KW-0808">Transferase</keyword>
<dbReference type="EMBL" id="UGPL01000006">
    <property type="protein sequence ID" value="STY67018.1"/>
    <property type="molecule type" value="Genomic_DNA"/>
</dbReference>
<evidence type="ECO:0000313" key="3">
    <source>
        <dbReference type="EMBL" id="STY67018.1"/>
    </source>
</evidence>
<dbReference type="Proteomes" id="UP000254802">
    <property type="component" value="Unassembled WGS sequence"/>
</dbReference>
<dbReference type="InterPro" id="IPR043519">
    <property type="entry name" value="NT_sf"/>
</dbReference>
<evidence type="ECO:0000313" key="8">
    <source>
        <dbReference type="Proteomes" id="UP000315164"/>
    </source>
</evidence>
<dbReference type="EMBL" id="VAJI01000001">
    <property type="protein sequence ID" value="TRB40490.1"/>
    <property type="molecule type" value="Genomic_DNA"/>
</dbReference>
<evidence type="ECO:0000259" key="1">
    <source>
        <dbReference type="Pfam" id="PF18765"/>
    </source>
</evidence>
<dbReference type="RefSeq" id="WP_006250395.1">
    <property type="nucleotide sequence ID" value="NZ_CP011098.1"/>
</dbReference>
<proteinExistence type="predicted"/>
<dbReference type="KEGG" id="mhaq:WC39_02875"/>
<dbReference type="SUPFAM" id="SSF81301">
    <property type="entry name" value="Nucleotidyltransferase"/>
    <property type="match status" value="1"/>
</dbReference>
<evidence type="ECO:0000313" key="9">
    <source>
        <dbReference type="Proteomes" id="UP000318394"/>
    </source>
</evidence>
<evidence type="ECO:0000313" key="4">
    <source>
        <dbReference type="EMBL" id="TRB40490.1"/>
    </source>
</evidence>
<gene>
    <name evidence="5" type="ORF">FEA53_00635</name>
    <name evidence="4" type="ORF">FEB89_00640</name>
    <name evidence="2" type="ORF">NCTC10638_00043</name>
    <name evidence="3" type="ORF">NCTC9380_02354</name>
</gene>
<dbReference type="EMBL" id="VAJB01000001">
    <property type="protein sequence ID" value="TRB76321.1"/>
    <property type="molecule type" value="Genomic_DNA"/>
</dbReference>
<dbReference type="STRING" id="75985.WC39_02875"/>
<feature type="domain" description="Polymerase beta nucleotidyltransferase" evidence="1">
    <location>
        <begin position="11"/>
        <end position="96"/>
    </location>
</feature>
<dbReference type="EMBL" id="UGPN01000002">
    <property type="protein sequence ID" value="STY58909.1"/>
    <property type="molecule type" value="Genomic_DNA"/>
</dbReference>
<dbReference type="AlphaFoldDB" id="A0A248ZYQ3"/>
<dbReference type="KEGG" id="mhay:VK67_02875"/>
<keyword evidence="9" id="KW-1185">Reference proteome</keyword>
<dbReference type="Pfam" id="PF18765">
    <property type="entry name" value="Polbeta"/>
    <property type="match status" value="1"/>
</dbReference>
<dbReference type="CDD" id="cd05403">
    <property type="entry name" value="NT_KNTase_like"/>
    <property type="match status" value="1"/>
</dbReference>
<protein>
    <submittedName>
        <fullName evidence="5">Nucleotidyltransferase domain-containing protein</fullName>
    </submittedName>
    <submittedName>
        <fullName evidence="2">Predicted nucleotidyltransferases</fullName>
    </submittedName>
</protein>
<dbReference type="OrthoDB" id="9808659at2"/>
<evidence type="ECO:0000313" key="2">
    <source>
        <dbReference type="EMBL" id="STY58909.1"/>
    </source>
</evidence>
<dbReference type="InterPro" id="IPR041633">
    <property type="entry name" value="Polbeta"/>
</dbReference>
<dbReference type="Proteomes" id="UP000315164">
    <property type="component" value="Unassembled WGS sequence"/>
</dbReference>
<reference evidence="8 9" key="2">
    <citation type="journal article" date="2019" name="Vet. Microbiol.">
        <title>Genetic characterization of susceptible and multi-drug resistant Mannheimia haemolytica isolated from high-risk stocker calves prior to and after antimicrobial metaphylaxis.</title>
        <authorList>
            <person name="Snyder E.R."/>
            <person name="Alvarez-Narvaez S."/>
            <person name="Credille B.C."/>
        </authorList>
    </citation>
    <scope>NUCLEOTIDE SEQUENCE [LARGE SCALE GENOMIC DNA]</scope>
    <source>
        <strain evidence="5 8">UGA-R5-128-1</strain>
        <strain evidence="4 9">UGA-R7-163-1</strain>
    </source>
</reference>
<dbReference type="Proteomes" id="UP000254031">
    <property type="component" value="Unassembled WGS sequence"/>
</dbReference>
<evidence type="ECO:0000313" key="5">
    <source>
        <dbReference type="EMBL" id="TRB76321.1"/>
    </source>
</evidence>
<accession>A0A248ZYQ3</accession>
<name>A0A248ZYQ3_MANHA</name>
<dbReference type="GeneID" id="67368196"/>
<dbReference type="Proteomes" id="UP000318394">
    <property type="component" value="Unassembled WGS sequence"/>
</dbReference>
<reference evidence="6 7" key="1">
    <citation type="submission" date="2018-06" db="EMBL/GenBank/DDBJ databases">
        <authorList>
            <consortium name="Pathogen Informatics"/>
            <person name="Doyle S."/>
        </authorList>
    </citation>
    <scope>NUCLEOTIDE SEQUENCE [LARGE SCALE GENOMIC DNA]</scope>
    <source>
        <strain evidence="2 7">NCTC10638</strain>
        <strain evidence="3 6">NCTC9380</strain>
    </source>
</reference>
<evidence type="ECO:0000313" key="6">
    <source>
        <dbReference type="Proteomes" id="UP000254031"/>
    </source>
</evidence>